<dbReference type="GO" id="GO:0061630">
    <property type="term" value="F:ubiquitin protein ligase activity"/>
    <property type="evidence" value="ECO:0007669"/>
    <property type="project" value="InterPro"/>
</dbReference>
<gene>
    <name evidence="6" type="ORF">SBAD_LOCUS5221</name>
</gene>
<evidence type="ECO:0000313" key="8">
    <source>
        <dbReference type="WBParaSite" id="SBAD_0000543501-mRNA-1"/>
    </source>
</evidence>
<dbReference type="PANTHER" id="PTHR13513">
    <property type="entry name" value="E3 UBIQUITIN-PROTEIN LIGASE UBR7"/>
    <property type="match status" value="1"/>
</dbReference>
<keyword evidence="7" id="KW-1185">Reference proteome</keyword>
<dbReference type="AlphaFoldDB" id="A0A183INM5"/>
<dbReference type="WBParaSite" id="SBAD_0000543501-mRNA-1">
    <property type="protein sequence ID" value="SBAD_0000543501-mRNA-1"/>
    <property type="gene ID" value="SBAD_0000543501"/>
</dbReference>
<evidence type="ECO:0000256" key="1">
    <source>
        <dbReference type="ARBA" id="ARBA00022723"/>
    </source>
</evidence>
<dbReference type="CDD" id="cd15542">
    <property type="entry name" value="PHD_UBR7"/>
    <property type="match status" value="1"/>
</dbReference>
<dbReference type="CDD" id="cd19677">
    <property type="entry name" value="UBR-box_UBR7"/>
    <property type="match status" value="1"/>
</dbReference>
<dbReference type="GO" id="GO:0005737">
    <property type="term" value="C:cytoplasm"/>
    <property type="evidence" value="ECO:0007669"/>
    <property type="project" value="TreeGrafter"/>
</dbReference>
<evidence type="ECO:0000256" key="3">
    <source>
        <dbReference type="ARBA" id="ARBA00022833"/>
    </source>
</evidence>
<dbReference type="SUPFAM" id="SSF57903">
    <property type="entry name" value="FYVE/PHD zinc finger"/>
    <property type="match status" value="1"/>
</dbReference>
<evidence type="ECO:0000313" key="6">
    <source>
        <dbReference type="EMBL" id="VDP06636.1"/>
    </source>
</evidence>
<dbReference type="GO" id="GO:0008270">
    <property type="term" value="F:zinc ion binding"/>
    <property type="evidence" value="ECO:0007669"/>
    <property type="project" value="UniProtKB-KW"/>
</dbReference>
<dbReference type="InterPro" id="IPR040204">
    <property type="entry name" value="UBR7"/>
</dbReference>
<dbReference type="PROSITE" id="PS51157">
    <property type="entry name" value="ZF_UBR"/>
    <property type="match status" value="1"/>
</dbReference>
<dbReference type="Gene3D" id="3.30.40.10">
    <property type="entry name" value="Zinc/RING finger domain, C3HC4 (zinc finger)"/>
    <property type="match status" value="1"/>
</dbReference>
<accession>A0A183INM5</accession>
<feature type="domain" description="UBR-type" evidence="5">
    <location>
        <begin position="1"/>
        <end position="63"/>
    </location>
</feature>
<keyword evidence="1" id="KW-0479">Metal-binding</keyword>
<dbReference type="PANTHER" id="PTHR13513:SF9">
    <property type="entry name" value="E3 UBIQUITIN-PROTEIN LIGASE UBR7-RELATED"/>
    <property type="match status" value="1"/>
</dbReference>
<dbReference type="EMBL" id="UZAM01008841">
    <property type="protein sequence ID" value="VDP06636.1"/>
    <property type="molecule type" value="Genomic_DNA"/>
</dbReference>
<feature type="zinc finger region" description="UBR-type" evidence="4">
    <location>
        <begin position="1"/>
        <end position="63"/>
    </location>
</feature>
<dbReference type="OrthoDB" id="10262564at2759"/>
<organism evidence="8">
    <name type="scientific">Soboliphyme baturini</name>
    <dbReference type="NCBI Taxonomy" id="241478"/>
    <lineage>
        <taxon>Eukaryota</taxon>
        <taxon>Metazoa</taxon>
        <taxon>Ecdysozoa</taxon>
        <taxon>Nematoda</taxon>
        <taxon>Enoplea</taxon>
        <taxon>Dorylaimia</taxon>
        <taxon>Dioctophymatida</taxon>
        <taxon>Dioctophymatoidea</taxon>
        <taxon>Soboliphymatidae</taxon>
        <taxon>Soboliphyme</taxon>
    </lineage>
</organism>
<protein>
    <submittedName>
        <fullName evidence="8">UBR-type domain-containing protein</fullName>
    </submittedName>
</protein>
<evidence type="ECO:0000256" key="4">
    <source>
        <dbReference type="PROSITE-ProRule" id="PRU00508"/>
    </source>
</evidence>
<reference evidence="8" key="1">
    <citation type="submission" date="2016-06" db="UniProtKB">
        <authorList>
            <consortium name="WormBaseParasite"/>
        </authorList>
    </citation>
    <scope>IDENTIFICATION</scope>
</reference>
<dbReference type="Proteomes" id="UP000270296">
    <property type="component" value="Unassembled WGS sequence"/>
</dbReference>
<dbReference type="InterPro" id="IPR003126">
    <property type="entry name" value="Znf_UBR"/>
</dbReference>
<dbReference type="InterPro" id="IPR011011">
    <property type="entry name" value="Znf_FYVE_PHD"/>
</dbReference>
<evidence type="ECO:0000259" key="5">
    <source>
        <dbReference type="PROSITE" id="PS51157"/>
    </source>
</evidence>
<evidence type="ECO:0000313" key="7">
    <source>
        <dbReference type="Proteomes" id="UP000270296"/>
    </source>
</evidence>
<keyword evidence="3" id="KW-0862">Zinc</keyword>
<dbReference type="Pfam" id="PF02207">
    <property type="entry name" value="zf-UBR"/>
    <property type="match status" value="1"/>
</dbReference>
<proteinExistence type="predicted"/>
<dbReference type="InterPro" id="IPR047506">
    <property type="entry name" value="UBR7-like_UBR-box"/>
</dbReference>
<dbReference type="SMART" id="SM00396">
    <property type="entry name" value="ZnF_UBR1"/>
    <property type="match status" value="1"/>
</dbReference>
<sequence length="218" mass="24744">MKRQSIFACTTCCGADKEPAGFCIGCLRCHDGHEIINLYTKRNFRCDCGNSKFETNKCSLFPDKDPLNISNKYGQNFKGSYCTCHRPYPDPENDIPDEMVQCVICEDWFHTRVRKLKLVSNLNATSGEVICQNCTSSLPFISAYCNVTEGAADGDVNGYNTNQILMHENLLFRRKLKDEDERKAKRDEEAMRKEIGGCGPYSTERRCLILLDKISGIH</sequence>
<reference evidence="6 7" key="2">
    <citation type="submission" date="2018-11" db="EMBL/GenBank/DDBJ databases">
        <authorList>
            <consortium name="Pathogen Informatics"/>
        </authorList>
    </citation>
    <scope>NUCLEOTIDE SEQUENCE [LARGE SCALE GENOMIC DNA]</scope>
</reference>
<name>A0A183INM5_9BILA</name>
<keyword evidence="2" id="KW-0863">Zinc-finger</keyword>
<dbReference type="InterPro" id="IPR013083">
    <property type="entry name" value="Znf_RING/FYVE/PHD"/>
</dbReference>
<evidence type="ECO:0000256" key="2">
    <source>
        <dbReference type="ARBA" id="ARBA00022771"/>
    </source>
</evidence>